<dbReference type="GO" id="GO:0033863">
    <property type="term" value="F:ribose 1,5-bisphosphate phosphokinase activity"/>
    <property type="evidence" value="ECO:0007669"/>
    <property type="project" value="UniProtKB-UniRule"/>
</dbReference>
<dbReference type="SUPFAM" id="SSF52540">
    <property type="entry name" value="P-loop containing nucleoside triphosphate hydrolases"/>
    <property type="match status" value="1"/>
</dbReference>
<dbReference type="InterPro" id="IPR008144">
    <property type="entry name" value="Guanylate_kin-like_dom"/>
</dbReference>
<comment type="pathway">
    <text evidence="2 6">Metabolic intermediate biosynthesis; 5-phospho-alpha-D-ribose 1-diphosphate biosynthesis; 5-phospho-alpha-D-ribose 1-diphosphate from D-ribose 5-phosphate (route II): step 3/3.</text>
</comment>
<dbReference type="FunFam" id="3.40.50.300:FF:000979">
    <property type="entry name" value="Ribose 1,5-bisphosphate phosphokinase PhnN"/>
    <property type="match status" value="1"/>
</dbReference>
<evidence type="ECO:0000256" key="1">
    <source>
        <dbReference type="ARBA" id="ARBA00000373"/>
    </source>
</evidence>
<evidence type="ECO:0000256" key="5">
    <source>
        <dbReference type="ARBA" id="ARBA00022840"/>
    </source>
</evidence>
<evidence type="ECO:0000256" key="6">
    <source>
        <dbReference type="HAMAP-Rule" id="MF_00836"/>
    </source>
</evidence>
<sequence length="182" mass="19935">MARLVWLTGPSGAGKDSLLNALREAPPENLLIAHRYITRAADAGGENHVALSEAEFRRREALGLFAVSWQAHGMYYGLGEEIDLWLARGMDVLVNGSRLHLPMVQQHYGTQLLPLVLQVSPAVLEARLRQRGRESEAEIAQRLARAAEPLPAHCYALNNDGALSETLLSLRQLLTDPAAVTV</sequence>
<dbReference type="GO" id="GO:0005524">
    <property type="term" value="F:ATP binding"/>
    <property type="evidence" value="ECO:0007669"/>
    <property type="project" value="UniProtKB-KW"/>
</dbReference>
<gene>
    <name evidence="6 8" type="primary">phnN</name>
    <name evidence="8" type="ORF">AAF463_12245</name>
</gene>
<proteinExistence type="inferred from homology"/>
<evidence type="ECO:0000256" key="3">
    <source>
        <dbReference type="ARBA" id="ARBA00022679"/>
    </source>
</evidence>
<protein>
    <recommendedName>
        <fullName evidence="6">Ribose 1,5-bisphosphate phosphokinase PhnN</fullName>
        <ecNumber evidence="6">2.7.4.23</ecNumber>
    </recommendedName>
    <alternativeName>
        <fullName evidence="6">Ribose 1,5-bisphosphokinase</fullName>
    </alternativeName>
</protein>
<feature type="domain" description="Guanylate kinase-like" evidence="7">
    <location>
        <begin position="2"/>
        <end position="175"/>
    </location>
</feature>
<dbReference type="InterPro" id="IPR012699">
    <property type="entry name" value="PhnN"/>
</dbReference>
<dbReference type="Pfam" id="PF00625">
    <property type="entry name" value="Guanylate_kin"/>
    <property type="match status" value="1"/>
</dbReference>
<name>A0AAU7TRR8_9GAMM</name>
<dbReference type="PANTHER" id="PTHR23117:SF8">
    <property type="entry name" value="RIBOSE 1,5-BISPHOSPHATE PHOSPHOKINASE PHNN"/>
    <property type="match status" value="1"/>
</dbReference>
<comment type="function">
    <text evidence="6">Catalyzes the phosphorylation of ribose 1,5-bisphosphate to 5-phospho-D-ribosyl alpha-1-diphosphate (PRPP).</text>
</comment>
<dbReference type="PANTHER" id="PTHR23117">
    <property type="entry name" value="GUANYLATE KINASE-RELATED"/>
    <property type="match status" value="1"/>
</dbReference>
<keyword evidence="4 6" id="KW-0547">Nucleotide-binding</keyword>
<keyword evidence="3 6" id="KW-0808">Transferase</keyword>
<dbReference type="InterPro" id="IPR008145">
    <property type="entry name" value="GK/Ca_channel_bsu"/>
</dbReference>
<dbReference type="PROSITE" id="PS50052">
    <property type="entry name" value="GUANYLATE_KINASE_2"/>
    <property type="match status" value="1"/>
</dbReference>
<dbReference type="InterPro" id="IPR027417">
    <property type="entry name" value="P-loop_NTPase"/>
</dbReference>
<dbReference type="NCBIfam" id="TIGR02322">
    <property type="entry name" value="phosphon_PhnN"/>
    <property type="match status" value="1"/>
</dbReference>
<dbReference type="GO" id="GO:0006015">
    <property type="term" value="P:5-phosphoribose 1-diphosphate biosynthetic process"/>
    <property type="evidence" value="ECO:0007669"/>
    <property type="project" value="UniProtKB-UniRule"/>
</dbReference>
<evidence type="ECO:0000256" key="4">
    <source>
        <dbReference type="ARBA" id="ARBA00022741"/>
    </source>
</evidence>
<reference evidence="8" key="1">
    <citation type="submission" date="2024-06" db="EMBL/GenBank/DDBJ databases">
        <title>Multiomics insights into the TNT degradation mechanism by Pantoea sp. BJ2 isolated from an ammunition destruction site.</title>
        <authorList>
            <person name="Luo J."/>
        </authorList>
    </citation>
    <scope>NUCLEOTIDE SEQUENCE</scope>
    <source>
        <strain evidence="8">BJ2</strain>
    </source>
</reference>
<dbReference type="Gene3D" id="3.40.50.300">
    <property type="entry name" value="P-loop containing nucleotide triphosphate hydrolases"/>
    <property type="match status" value="1"/>
</dbReference>
<keyword evidence="5 6" id="KW-0067">ATP-binding</keyword>
<dbReference type="SMART" id="SM00072">
    <property type="entry name" value="GuKc"/>
    <property type="match status" value="1"/>
</dbReference>
<evidence type="ECO:0000259" key="7">
    <source>
        <dbReference type="PROSITE" id="PS50052"/>
    </source>
</evidence>
<comment type="catalytic activity">
    <reaction evidence="1 6">
        <text>alpha-D-ribose 1,5-bisphosphate + ATP = 5-phospho-alpha-D-ribose 1-diphosphate + ADP</text>
        <dbReference type="Rhea" id="RHEA:20109"/>
        <dbReference type="ChEBI" id="CHEBI:30616"/>
        <dbReference type="ChEBI" id="CHEBI:58017"/>
        <dbReference type="ChEBI" id="CHEBI:68688"/>
        <dbReference type="ChEBI" id="CHEBI:456216"/>
        <dbReference type="EC" id="2.7.4.23"/>
    </reaction>
</comment>
<dbReference type="AlphaFoldDB" id="A0AAU7TRR8"/>
<organism evidence="8">
    <name type="scientific">Pantoea sp. BJ2</name>
    <dbReference type="NCBI Taxonomy" id="3141322"/>
    <lineage>
        <taxon>Bacteria</taxon>
        <taxon>Pseudomonadati</taxon>
        <taxon>Pseudomonadota</taxon>
        <taxon>Gammaproteobacteria</taxon>
        <taxon>Enterobacterales</taxon>
        <taxon>Erwiniaceae</taxon>
        <taxon>Pantoea</taxon>
    </lineage>
</organism>
<dbReference type="EC" id="2.7.4.23" evidence="6"/>
<dbReference type="HAMAP" id="MF_00836">
    <property type="entry name" value="PhnN"/>
    <property type="match status" value="1"/>
</dbReference>
<comment type="similarity">
    <text evidence="6">Belongs to the ribose 1,5-bisphosphokinase family.</text>
</comment>
<dbReference type="NCBIfam" id="NF007485">
    <property type="entry name" value="PRK10078.1"/>
    <property type="match status" value="1"/>
</dbReference>
<dbReference type="GO" id="GO:0019634">
    <property type="term" value="P:organic phosphonate metabolic process"/>
    <property type="evidence" value="ECO:0007669"/>
    <property type="project" value="UniProtKB-UniRule"/>
</dbReference>
<dbReference type="EMBL" id="CP158292">
    <property type="protein sequence ID" value="XBV43386.1"/>
    <property type="molecule type" value="Genomic_DNA"/>
</dbReference>
<accession>A0AAU7TRR8</accession>
<evidence type="ECO:0000256" key="2">
    <source>
        <dbReference type="ARBA" id="ARBA00005069"/>
    </source>
</evidence>
<dbReference type="GO" id="GO:0005829">
    <property type="term" value="C:cytosol"/>
    <property type="evidence" value="ECO:0007669"/>
    <property type="project" value="TreeGrafter"/>
</dbReference>
<evidence type="ECO:0000313" key="8">
    <source>
        <dbReference type="EMBL" id="XBV43386.1"/>
    </source>
</evidence>
<dbReference type="RefSeq" id="WP_350260856.1">
    <property type="nucleotide sequence ID" value="NZ_CP158292.1"/>
</dbReference>
<feature type="binding site" evidence="6">
    <location>
        <begin position="9"/>
        <end position="16"/>
    </location>
    <ligand>
        <name>ATP</name>
        <dbReference type="ChEBI" id="CHEBI:30616"/>
    </ligand>
</feature>